<dbReference type="VEuPathDB" id="VectorBase:GAUT030081"/>
<organism evidence="1 2">
    <name type="scientific">Glossina austeni</name>
    <name type="common">Savannah tsetse fly</name>
    <dbReference type="NCBI Taxonomy" id="7395"/>
    <lineage>
        <taxon>Eukaryota</taxon>
        <taxon>Metazoa</taxon>
        <taxon>Ecdysozoa</taxon>
        <taxon>Arthropoda</taxon>
        <taxon>Hexapoda</taxon>
        <taxon>Insecta</taxon>
        <taxon>Pterygota</taxon>
        <taxon>Neoptera</taxon>
        <taxon>Endopterygota</taxon>
        <taxon>Diptera</taxon>
        <taxon>Brachycera</taxon>
        <taxon>Muscomorpha</taxon>
        <taxon>Hippoboscoidea</taxon>
        <taxon>Glossinidae</taxon>
        <taxon>Glossina</taxon>
    </lineage>
</organism>
<sequence length="179" mass="20732">MSKTCFAISAKEVGSGRQLQQPSANTPINMLRRNTKKCQHIAELTLSTMSYTSRLTIRLNEVHETIRSLDIEDLVAELRLQDYENHPKESGEEFCAVCLSDFQCDEIIITHCKFMKRVTCGINSDKKTQSESLDRSRGGRRKREIFFKIKFSVAGIECTEDEWQEAQFYLYISEWNNNC</sequence>
<evidence type="ECO:0000313" key="2">
    <source>
        <dbReference type="Proteomes" id="UP000078200"/>
    </source>
</evidence>
<dbReference type="Proteomes" id="UP000078200">
    <property type="component" value="Unassembled WGS sequence"/>
</dbReference>
<name>A0A1A9V9E1_GLOAU</name>
<evidence type="ECO:0000313" key="1">
    <source>
        <dbReference type="EnsemblMetazoa" id="GAUT030081-PA"/>
    </source>
</evidence>
<reference evidence="1" key="1">
    <citation type="submission" date="2020-05" db="UniProtKB">
        <authorList>
            <consortium name="EnsemblMetazoa"/>
        </authorList>
    </citation>
    <scope>IDENTIFICATION</scope>
    <source>
        <strain evidence="1">TTRI</strain>
    </source>
</reference>
<accession>A0A1A9V9E1</accession>
<dbReference type="AlphaFoldDB" id="A0A1A9V9E1"/>
<protein>
    <submittedName>
        <fullName evidence="1">Uncharacterized protein</fullName>
    </submittedName>
</protein>
<dbReference type="EnsemblMetazoa" id="GAUT030081-RA">
    <property type="protein sequence ID" value="GAUT030081-PA"/>
    <property type="gene ID" value="GAUT030081"/>
</dbReference>
<keyword evidence="2" id="KW-1185">Reference proteome</keyword>
<proteinExistence type="predicted"/>